<dbReference type="InterPro" id="IPR014756">
    <property type="entry name" value="Ig_E-set"/>
</dbReference>
<proteinExistence type="inferred from homology"/>
<dbReference type="Pfam" id="PF24536">
    <property type="entry name" value="NXPE4_C"/>
    <property type="match status" value="1"/>
</dbReference>
<reference evidence="5" key="1">
    <citation type="submission" date="2025-08" db="UniProtKB">
        <authorList>
            <consortium name="RefSeq"/>
        </authorList>
    </citation>
    <scope>IDENTIFICATION</scope>
</reference>
<evidence type="ECO:0000256" key="1">
    <source>
        <dbReference type="ARBA" id="ARBA00005431"/>
    </source>
</evidence>
<comment type="similarity">
    <text evidence="1">Belongs to the NXPE family.</text>
</comment>
<sequence>MPFRTQPKSWRLAWEVPQAGEAKQFPLPSPLNSHHNGKYVSTESAPSETADTGFSPEEWARMLKALDWPTPDQPITHIAMTTCPACSTFSIVGQTEKYRVGDELYVHIVAKDHNNTPKRYGGDFFLTKLYSSELKASVVGEVLDHSNGSYSARFLLPWEGEAQVAVRLVHSSEAVQILKKCLNSNSMRRFYYGYFEAPGPNGKRIEERVTCNVKWGQAKNSSTGTCIYRDPRTGDEWQCKKPKKLSCDAWVYHRGGGYKNPLTTFEKKLFNGALTNKGIKGDNRILNVLPSNVRIGATEKCRAGMPTPIPAGFYLKDVWTSRVCNIHHFKPADMERCLENKLIYMMGDSTTRQWFEFFENIIPSLKRVNIHTDKKVGPLLAIHMKNNIVLNWRAHGLPLSFPKMAVADLHYISNEIDRMAGGKGTIIVFDIFAHVVFHPLTFYAHRVSRIRQAVIALLKRAPETKVIIKSGNTRETKDVIANDWYYMQQNIIMKEAFRDLPVIYMDIFQMTSCHYAKEDVHPAPVIVANAIDIFLSFVCPLYELRTRITTQRKIGECCALILMETWLLDSRPDSPIQLQMHPVNRGDCISASGKNRGSGVFIYVNSRQLLKQAPPLSKTVKVWNEDTDLMLQGCFESTNWDVFRTAALREDRTVDLQDCASWVIAYVSTCIEITVPTKCCKKYPNQRPWINCEVRSTAFVSGNTEDYKRARYDLRMSIKENKRQYRWKLEGYYTTTDSRCMWQGLQHVTDNQQKGATNSHATLPGELNEFYTRFEALDIDRQRGVMATESTRSTLLTVSVADVRKALKRINPQKAVGPDNIPRCALRVCSSELADVFADIFNLFLVQASVASFFKSTTIVSLPKTSTVTCLNDYHPVALTPIAMKCFESIVMTHIQETILDT</sequence>
<dbReference type="PANTHER" id="PTHR16165">
    <property type="entry name" value="NXPE FAMILY MEMBER"/>
    <property type="match status" value="1"/>
</dbReference>
<dbReference type="OrthoDB" id="5950832at2759"/>
<name>A0A6J2USM4_CHACN</name>
<dbReference type="GO" id="GO:0007399">
    <property type="term" value="P:nervous system development"/>
    <property type="evidence" value="ECO:0007669"/>
    <property type="project" value="UniProtKB-ARBA"/>
</dbReference>
<feature type="compositionally biased region" description="Polar residues" evidence="2">
    <location>
        <begin position="30"/>
        <end position="52"/>
    </location>
</feature>
<evidence type="ECO:0000313" key="4">
    <source>
        <dbReference type="Proteomes" id="UP000504632"/>
    </source>
</evidence>
<evidence type="ECO:0000313" key="5">
    <source>
        <dbReference type="RefSeq" id="XP_030623470.1"/>
    </source>
</evidence>
<feature type="domain" description="NXPE C-terminal" evidence="3">
    <location>
        <begin position="319"/>
        <end position="539"/>
    </location>
</feature>
<evidence type="ECO:0000259" key="3">
    <source>
        <dbReference type="Pfam" id="PF24536"/>
    </source>
</evidence>
<organism evidence="4 5">
    <name type="scientific">Chanos chanos</name>
    <name type="common">Milkfish</name>
    <name type="synonym">Mugil chanos</name>
    <dbReference type="NCBI Taxonomy" id="29144"/>
    <lineage>
        <taxon>Eukaryota</taxon>
        <taxon>Metazoa</taxon>
        <taxon>Chordata</taxon>
        <taxon>Craniata</taxon>
        <taxon>Vertebrata</taxon>
        <taxon>Euteleostomi</taxon>
        <taxon>Actinopterygii</taxon>
        <taxon>Neopterygii</taxon>
        <taxon>Teleostei</taxon>
        <taxon>Ostariophysi</taxon>
        <taxon>Gonorynchiformes</taxon>
        <taxon>Chanidae</taxon>
        <taxon>Chanos</taxon>
    </lineage>
</organism>
<dbReference type="InterPro" id="IPR026845">
    <property type="entry name" value="NXPH/NXPE"/>
</dbReference>
<dbReference type="RefSeq" id="XP_030623470.1">
    <property type="nucleotide sequence ID" value="XM_030767610.1"/>
</dbReference>
<protein>
    <submittedName>
        <fullName evidence="5">NXPE family member 3-like</fullName>
    </submittedName>
</protein>
<dbReference type="Gene3D" id="2.60.40.10">
    <property type="entry name" value="Immunoglobulins"/>
    <property type="match status" value="1"/>
</dbReference>
<evidence type="ECO:0000256" key="2">
    <source>
        <dbReference type="SAM" id="MobiDB-lite"/>
    </source>
</evidence>
<dbReference type="GeneID" id="115806747"/>
<dbReference type="AlphaFoldDB" id="A0A6J2USM4"/>
<feature type="region of interest" description="Disordered" evidence="2">
    <location>
        <begin position="26"/>
        <end position="53"/>
    </location>
</feature>
<keyword evidence="4" id="KW-1185">Reference proteome</keyword>
<dbReference type="InParanoid" id="A0A6J2USM4"/>
<dbReference type="PANTHER" id="PTHR16165:SF23">
    <property type="entry name" value="NEUREXOPHILIN AND PC-ESTERASE DOMAIN FAMILY, MEMBER 5"/>
    <property type="match status" value="1"/>
</dbReference>
<dbReference type="InterPro" id="IPR057106">
    <property type="entry name" value="NXPE4_C"/>
</dbReference>
<dbReference type="InterPro" id="IPR013783">
    <property type="entry name" value="Ig-like_fold"/>
</dbReference>
<accession>A0A6J2USM4</accession>
<dbReference type="Proteomes" id="UP000504632">
    <property type="component" value="Chromosome 3"/>
</dbReference>
<dbReference type="Pfam" id="PF06312">
    <property type="entry name" value="Neurexophilin"/>
    <property type="match status" value="1"/>
</dbReference>
<dbReference type="SUPFAM" id="SSF81296">
    <property type="entry name" value="E set domains"/>
    <property type="match status" value="1"/>
</dbReference>
<gene>
    <name evidence="5" type="primary">LOC115806747</name>
</gene>